<protein>
    <submittedName>
        <fullName evidence="1">Uncharacterized protein</fullName>
    </submittedName>
</protein>
<accession>A0A0F9P9E7</accession>
<reference evidence="1" key="1">
    <citation type="journal article" date="2015" name="Nature">
        <title>Complex archaea that bridge the gap between prokaryotes and eukaryotes.</title>
        <authorList>
            <person name="Spang A."/>
            <person name="Saw J.H."/>
            <person name="Jorgensen S.L."/>
            <person name="Zaremba-Niedzwiedzka K."/>
            <person name="Martijn J."/>
            <person name="Lind A.E."/>
            <person name="van Eijk R."/>
            <person name="Schleper C."/>
            <person name="Guy L."/>
            <person name="Ettema T.J."/>
        </authorList>
    </citation>
    <scope>NUCLEOTIDE SEQUENCE</scope>
</reference>
<sequence length="100" mass="11567">MLELHEFLNQLLNAATYGGIATENPTEEKLHQFHMSVMSLKRQCGCHIDDYEEFKKKMPQYYQLEEDGIPMKYAETGRLALKEIAPCCLAAIFKELIEPE</sequence>
<comment type="caution">
    <text evidence="1">The sequence shown here is derived from an EMBL/GenBank/DDBJ whole genome shotgun (WGS) entry which is preliminary data.</text>
</comment>
<dbReference type="EMBL" id="LAZR01002562">
    <property type="protein sequence ID" value="KKN28450.1"/>
    <property type="molecule type" value="Genomic_DNA"/>
</dbReference>
<evidence type="ECO:0000313" key="1">
    <source>
        <dbReference type="EMBL" id="KKN28450.1"/>
    </source>
</evidence>
<gene>
    <name evidence="1" type="ORF">LCGC14_0854180</name>
</gene>
<name>A0A0F9P9E7_9ZZZZ</name>
<proteinExistence type="predicted"/>
<organism evidence="1">
    <name type="scientific">marine sediment metagenome</name>
    <dbReference type="NCBI Taxonomy" id="412755"/>
    <lineage>
        <taxon>unclassified sequences</taxon>
        <taxon>metagenomes</taxon>
        <taxon>ecological metagenomes</taxon>
    </lineage>
</organism>
<dbReference type="AlphaFoldDB" id="A0A0F9P9E7"/>